<accession>A0A6A5S7E7</accession>
<dbReference type="Proteomes" id="UP000800038">
    <property type="component" value="Unassembled WGS sequence"/>
</dbReference>
<proteinExistence type="predicted"/>
<organism evidence="1 2">
    <name type="scientific">Clathrospora elynae</name>
    <dbReference type="NCBI Taxonomy" id="706981"/>
    <lineage>
        <taxon>Eukaryota</taxon>
        <taxon>Fungi</taxon>
        <taxon>Dikarya</taxon>
        <taxon>Ascomycota</taxon>
        <taxon>Pezizomycotina</taxon>
        <taxon>Dothideomycetes</taxon>
        <taxon>Pleosporomycetidae</taxon>
        <taxon>Pleosporales</taxon>
        <taxon>Diademaceae</taxon>
        <taxon>Clathrospora</taxon>
    </lineage>
</organism>
<evidence type="ECO:0000313" key="1">
    <source>
        <dbReference type="EMBL" id="KAF1935972.1"/>
    </source>
</evidence>
<keyword evidence="2" id="KW-1185">Reference proteome</keyword>
<name>A0A6A5S7E7_9PLEO</name>
<dbReference type="EMBL" id="ML976221">
    <property type="protein sequence ID" value="KAF1935972.1"/>
    <property type="molecule type" value="Genomic_DNA"/>
</dbReference>
<feature type="non-terminal residue" evidence="1">
    <location>
        <position position="1"/>
    </location>
</feature>
<dbReference type="InterPro" id="IPR036397">
    <property type="entry name" value="RNaseH_sf"/>
</dbReference>
<gene>
    <name evidence="1" type="ORF">EJ02DRAFT_482793</name>
</gene>
<evidence type="ECO:0000313" key="2">
    <source>
        <dbReference type="Proteomes" id="UP000800038"/>
    </source>
</evidence>
<dbReference type="Gene3D" id="3.30.420.10">
    <property type="entry name" value="Ribonuclease H-like superfamily/Ribonuclease H"/>
    <property type="match status" value="1"/>
</dbReference>
<dbReference type="AlphaFoldDB" id="A0A6A5S7E7"/>
<sequence>KPTLTPAQERERNAWALAHNPDKYEVSDGLGYDFRSVVFTDETPAWIGEERGMIQAWARKDEFYNDDVRHERNRKDCCLQFFGAFRYGHKGPCHVYFHET</sequence>
<reference evidence="1" key="1">
    <citation type="journal article" date="2020" name="Stud. Mycol.">
        <title>101 Dothideomycetes genomes: a test case for predicting lifestyles and emergence of pathogens.</title>
        <authorList>
            <person name="Haridas S."/>
            <person name="Albert R."/>
            <person name="Binder M."/>
            <person name="Bloem J."/>
            <person name="Labutti K."/>
            <person name="Salamov A."/>
            <person name="Andreopoulos B."/>
            <person name="Baker S."/>
            <person name="Barry K."/>
            <person name="Bills G."/>
            <person name="Bluhm B."/>
            <person name="Cannon C."/>
            <person name="Castanera R."/>
            <person name="Culley D."/>
            <person name="Daum C."/>
            <person name="Ezra D."/>
            <person name="Gonzalez J."/>
            <person name="Henrissat B."/>
            <person name="Kuo A."/>
            <person name="Liang C."/>
            <person name="Lipzen A."/>
            <person name="Lutzoni F."/>
            <person name="Magnuson J."/>
            <person name="Mondo S."/>
            <person name="Nolan M."/>
            <person name="Ohm R."/>
            <person name="Pangilinan J."/>
            <person name="Park H.-J."/>
            <person name="Ramirez L."/>
            <person name="Alfaro M."/>
            <person name="Sun H."/>
            <person name="Tritt A."/>
            <person name="Yoshinaga Y."/>
            <person name="Zwiers L.-H."/>
            <person name="Turgeon B."/>
            <person name="Goodwin S."/>
            <person name="Spatafora J."/>
            <person name="Crous P."/>
            <person name="Grigoriev I."/>
        </authorList>
    </citation>
    <scope>NUCLEOTIDE SEQUENCE</scope>
    <source>
        <strain evidence="1">CBS 161.51</strain>
    </source>
</reference>
<dbReference type="OrthoDB" id="3779635at2759"/>
<dbReference type="GO" id="GO:0003676">
    <property type="term" value="F:nucleic acid binding"/>
    <property type="evidence" value="ECO:0007669"/>
    <property type="project" value="InterPro"/>
</dbReference>
<protein>
    <submittedName>
        <fullName evidence="1">Uncharacterized protein</fullName>
    </submittedName>
</protein>